<organism evidence="1 2">
    <name type="scientific">Parnassius apollo</name>
    <name type="common">Apollo butterfly</name>
    <name type="synonym">Papilio apollo</name>
    <dbReference type="NCBI Taxonomy" id="110799"/>
    <lineage>
        <taxon>Eukaryota</taxon>
        <taxon>Metazoa</taxon>
        <taxon>Ecdysozoa</taxon>
        <taxon>Arthropoda</taxon>
        <taxon>Hexapoda</taxon>
        <taxon>Insecta</taxon>
        <taxon>Pterygota</taxon>
        <taxon>Neoptera</taxon>
        <taxon>Endopterygota</taxon>
        <taxon>Lepidoptera</taxon>
        <taxon>Glossata</taxon>
        <taxon>Ditrysia</taxon>
        <taxon>Papilionoidea</taxon>
        <taxon>Papilionidae</taxon>
        <taxon>Parnassiinae</taxon>
        <taxon>Parnassini</taxon>
        <taxon>Parnassius</taxon>
        <taxon>Parnassius</taxon>
    </lineage>
</organism>
<evidence type="ECO:0000313" key="1">
    <source>
        <dbReference type="EMBL" id="CAG4939198.1"/>
    </source>
</evidence>
<proteinExistence type="predicted"/>
<reference evidence="1" key="1">
    <citation type="submission" date="2021-04" db="EMBL/GenBank/DDBJ databases">
        <authorList>
            <person name="Tunstrom K."/>
        </authorList>
    </citation>
    <scope>NUCLEOTIDE SEQUENCE</scope>
</reference>
<keyword evidence="2" id="KW-1185">Reference proteome</keyword>
<dbReference type="AlphaFoldDB" id="A0A8S3W3R3"/>
<dbReference type="Proteomes" id="UP000691718">
    <property type="component" value="Unassembled WGS sequence"/>
</dbReference>
<sequence>MDTWTKVKTKKLRNIGAQPQKCMRDPCACKLKCFETIQHEDRLNLFEYFWATGCYETQWHFILNSTEIKEPKVIKIKKDNCKICSEYENTTEEAKLQLQQLYETY</sequence>
<accession>A0A8S3W3R3</accession>
<evidence type="ECO:0000313" key="2">
    <source>
        <dbReference type="Proteomes" id="UP000691718"/>
    </source>
</evidence>
<comment type="caution">
    <text evidence="1">The sequence shown here is derived from an EMBL/GenBank/DDBJ whole genome shotgun (WGS) entry which is preliminary data.</text>
</comment>
<gene>
    <name evidence="1" type="ORF">PAPOLLO_LOCUS1758</name>
</gene>
<protein>
    <submittedName>
        <fullName evidence="1">(apollo) hypothetical protein</fullName>
    </submittedName>
</protein>
<name>A0A8S3W3R3_PARAO</name>
<dbReference type="EMBL" id="CAJQZP010000117">
    <property type="protein sequence ID" value="CAG4939198.1"/>
    <property type="molecule type" value="Genomic_DNA"/>
</dbReference>